<comment type="catalytic activity">
    <reaction evidence="1 8">
        <text>[phosphatase 2A protein]-C-terminal L-leucine + S-adenosyl-L-methionine = [phosphatase 2A protein]-C-terminal L-leucine methyl ester + S-adenosyl-L-homocysteine</text>
        <dbReference type="Rhea" id="RHEA:48544"/>
        <dbReference type="Rhea" id="RHEA-COMP:12134"/>
        <dbReference type="Rhea" id="RHEA-COMP:12135"/>
        <dbReference type="ChEBI" id="CHEBI:57856"/>
        <dbReference type="ChEBI" id="CHEBI:59789"/>
        <dbReference type="ChEBI" id="CHEBI:90516"/>
        <dbReference type="ChEBI" id="CHEBI:90517"/>
        <dbReference type="EC" id="2.1.1.233"/>
    </reaction>
</comment>
<dbReference type="InterPro" id="IPR016651">
    <property type="entry name" value="LCMT1"/>
</dbReference>
<evidence type="ECO:0000256" key="6">
    <source>
        <dbReference type="ARBA" id="ARBA00022679"/>
    </source>
</evidence>
<feature type="binding site" evidence="9">
    <location>
        <position position="70"/>
    </location>
    <ligand>
        <name>S-adenosyl-L-methionine</name>
        <dbReference type="ChEBI" id="CHEBI:59789"/>
    </ligand>
</feature>
<gene>
    <name evidence="11" type="primary">PPM1</name>
    <name evidence="11" type="ORF">LPJ64_001556</name>
</gene>
<evidence type="ECO:0000256" key="2">
    <source>
        <dbReference type="ARBA" id="ARBA00010703"/>
    </source>
</evidence>
<evidence type="ECO:0000256" key="8">
    <source>
        <dbReference type="PIRNR" id="PIRNR016305"/>
    </source>
</evidence>
<dbReference type="GO" id="GO:0032259">
    <property type="term" value="P:methylation"/>
    <property type="evidence" value="ECO:0007669"/>
    <property type="project" value="UniProtKB-KW"/>
</dbReference>
<sequence length="333" mass="37554">MNPGATATAAPVFSAGNRDDDHIVQETSTDASTSRESASRLGYINDPFIKHFVRNPQRRAPLINRGTYARFHGVQSTLQRFASLPQASSSKNQVVVLGSGFDTSYFLLAAKNQRVARYFEIDFAEINAKKAATIYRKPALKSLLPKDTEVKCGGTELHSARYCLLSADLRCFRDQVVPKLLAGGFDCSAPTLFISECVLIYLDPKHSDAILDWITEQIPDAAILTYEQILPNDRFGRMMIENLRSRQLELRGLIAYPDLESTRSRFVSRGWKSAFAIDLFDYHQKCIDQEELARIAKIEFMDEWEEFSLLTKHYAFTFACTSDSQSSTAFVQN</sequence>
<evidence type="ECO:0000256" key="10">
    <source>
        <dbReference type="SAM" id="MobiDB-lite"/>
    </source>
</evidence>
<dbReference type="PIRSF" id="PIRSF016305">
    <property type="entry name" value="LCM_mtfrase"/>
    <property type="match status" value="1"/>
</dbReference>
<protein>
    <recommendedName>
        <fullName evidence="4 8">Leucine carboxyl methyltransferase 1</fullName>
        <ecNumber evidence="3 8">2.1.1.233</ecNumber>
    </recommendedName>
</protein>
<comment type="similarity">
    <text evidence="2 8">Belongs to the methyltransferase superfamily. LCMT family.</text>
</comment>
<feature type="binding site" evidence="9">
    <location>
        <position position="196"/>
    </location>
    <ligand>
        <name>S-adenosyl-L-methionine</name>
        <dbReference type="ChEBI" id="CHEBI:59789"/>
    </ligand>
</feature>
<comment type="function">
    <text evidence="8">Methylates the carboxyl group of the C-terminal leucine residue of protein phosphatase 2A catalytic subunits to form alpha-leucine ester residues.</text>
</comment>
<keyword evidence="7 8" id="KW-0949">S-adenosyl-L-methionine</keyword>
<dbReference type="InterPro" id="IPR007213">
    <property type="entry name" value="Ppm1/Ppm2/Tcmp"/>
</dbReference>
<evidence type="ECO:0000256" key="9">
    <source>
        <dbReference type="PIRSR" id="PIRSR016305-1"/>
    </source>
</evidence>
<dbReference type="Pfam" id="PF04072">
    <property type="entry name" value="LCM"/>
    <property type="match status" value="1"/>
</dbReference>
<feature type="compositionally biased region" description="Polar residues" evidence="10">
    <location>
        <begin position="25"/>
        <end position="36"/>
    </location>
</feature>
<dbReference type="SUPFAM" id="SSF53335">
    <property type="entry name" value="S-adenosyl-L-methionine-dependent methyltransferases"/>
    <property type="match status" value="1"/>
</dbReference>
<dbReference type="PANTHER" id="PTHR13600">
    <property type="entry name" value="LEUCINE CARBOXYL METHYLTRANSFERASE"/>
    <property type="match status" value="1"/>
</dbReference>
<evidence type="ECO:0000256" key="3">
    <source>
        <dbReference type="ARBA" id="ARBA00012834"/>
    </source>
</evidence>
<dbReference type="FunFam" id="3.40.50.150:FF:000092">
    <property type="entry name" value="Leucine carboxyl methyltransferase 1"/>
    <property type="match status" value="1"/>
</dbReference>
<dbReference type="EMBL" id="JANBOH010000041">
    <property type="protein sequence ID" value="KAJ1647028.1"/>
    <property type="molecule type" value="Genomic_DNA"/>
</dbReference>
<accession>A0A9W8CLT8</accession>
<dbReference type="PANTHER" id="PTHR13600:SF21">
    <property type="entry name" value="LEUCINE CARBOXYL METHYLTRANSFERASE 1"/>
    <property type="match status" value="1"/>
</dbReference>
<feature type="binding site" evidence="9">
    <location>
        <position position="98"/>
    </location>
    <ligand>
        <name>S-adenosyl-L-methionine</name>
        <dbReference type="ChEBI" id="CHEBI:59789"/>
    </ligand>
</feature>
<evidence type="ECO:0000256" key="4">
    <source>
        <dbReference type="ARBA" id="ARBA00017497"/>
    </source>
</evidence>
<reference evidence="11" key="1">
    <citation type="submission" date="2022-07" db="EMBL/GenBank/DDBJ databases">
        <title>Phylogenomic reconstructions and comparative analyses of Kickxellomycotina fungi.</title>
        <authorList>
            <person name="Reynolds N.K."/>
            <person name="Stajich J.E."/>
            <person name="Barry K."/>
            <person name="Grigoriev I.V."/>
            <person name="Crous P."/>
            <person name="Smith M.E."/>
        </authorList>
    </citation>
    <scope>NUCLEOTIDE SEQUENCE</scope>
    <source>
        <strain evidence="11">NBRC 105413</strain>
    </source>
</reference>
<evidence type="ECO:0000313" key="11">
    <source>
        <dbReference type="EMBL" id="KAJ1647028.1"/>
    </source>
</evidence>
<keyword evidence="5 8" id="KW-0489">Methyltransferase</keyword>
<feature type="binding site" evidence="9">
    <location>
        <begin position="168"/>
        <end position="169"/>
    </location>
    <ligand>
        <name>S-adenosyl-L-methionine</name>
        <dbReference type="ChEBI" id="CHEBI:59789"/>
    </ligand>
</feature>
<keyword evidence="6 8" id="KW-0808">Transferase</keyword>
<feature type="region of interest" description="Disordered" evidence="10">
    <location>
        <begin position="1"/>
        <end position="36"/>
    </location>
</feature>
<evidence type="ECO:0000256" key="7">
    <source>
        <dbReference type="ARBA" id="ARBA00022691"/>
    </source>
</evidence>
<keyword evidence="12" id="KW-1185">Reference proteome</keyword>
<evidence type="ECO:0000256" key="1">
    <source>
        <dbReference type="ARBA" id="ARBA00000724"/>
    </source>
</evidence>
<proteinExistence type="inferred from homology"/>
<dbReference type="GO" id="GO:0009966">
    <property type="term" value="P:regulation of signal transduction"/>
    <property type="evidence" value="ECO:0007669"/>
    <property type="project" value="UniProtKB-ARBA"/>
</dbReference>
<dbReference type="InterPro" id="IPR029063">
    <property type="entry name" value="SAM-dependent_MTases_sf"/>
</dbReference>
<dbReference type="Proteomes" id="UP001145021">
    <property type="component" value="Unassembled WGS sequence"/>
</dbReference>
<dbReference type="Gene3D" id="3.40.50.150">
    <property type="entry name" value="Vaccinia Virus protein VP39"/>
    <property type="match status" value="1"/>
</dbReference>
<dbReference type="AlphaFoldDB" id="A0A9W8CLT8"/>
<dbReference type="GO" id="GO:0018423">
    <property type="term" value="F:protein C-terminal leucine carboxyl O-methyltransferase activity"/>
    <property type="evidence" value="ECO:0007669"/>
    <property type="project" value="UniProtKB-EC"/>
</dbReference>
<organism evidence="11 12">
    <name type="scientific">Coemansia asiatica</name>
    <dbReference type="NCBI Taxonomy" id="1052880"/>
    <lineage>
        <taxon>Eukaryota</taxon>
        <taxon>Fungi</taxon>
        <taxon>Fungi incertae sedis</taxon>
        <taxon>Zoopagomycota</taxon>
        <taxon>Kickxellomycotina</taxon>
        <taxon>Kickxellomycetes</taxon>
        <taxon>Kickxellales</taxon>
        <taxon>Kickxellaceae</taxon>
        <taxon>Coemansia</taxon>
    </lineage>
</organism>
<comment type="caution">
    <text evidence="11">The sequence shown here is derived from an EMBL/GenBank/DDBJ whole genome shotgun (WGS) entry which is preliminary data.</text>
</comment>
<dbReference type="EC" id="2.1.1.233" evidence="3 8"/>
<evidence type="ECO:0000256" key="5">
    <source>
        <dbReference type="ARBA" id="ARBA00022603"/>
    </source>
</evidence>
<name>A0A9W8CLT8_9FUNG</name>
<evidence type="ECO:0000313" key="12">
    <source>
        <dbReference type="Proteomes" id="UP001145021"/>
    </source>
</evidence>